<protein>
    <recommendedName>
        <fullName evidence="2">Reverse transcriptase Ty1/copia-type domain-containing protein</fullName>
    </recommendedName>
</protein>
<name>A0A6L2M623_TANCI</name>
<organism evidence="3">
    <name type="scientific">Tanacetum cinerariifolium</name>
    <name type="common">Dalmatian daisy</name>
    <name type="synonym">Chrysanthemum cinerariifolium</name>
    <dbReference type="NCBI Taxonomy" id="118510"/>
    <lineage>
        <taxon>Eukaryota</taxon>
        <taxon>Viridiplantae</taxon>
        <taxon>Streptophyta</taxon>
        <taxon>Embryophyta</taxon>
        <taxon>Tracheophyta</taxon>
        <taxon>Spermatophyta</taxon>
        <taxon>Magnoliopsida</taxon>
        <taxon>eudicotyledons</taxon>
        <taxon>Gunneridae</taxon>
        <taxon>Pentapetalae</taxon>
        <taxon>asterids</taxon>
        <taxon>campanulids</taxon>
        <taxon>Asterales</taxon>
        <taxon>Asteraceae</taxon>
        <taxon>Asteroideae</taxon>
        <taxon>Anthemideae</taxon>
        <taxon>Anthemidinae</taxon>
        <taxon>Tanacetum</taxon>
    </lineage>
</organism>
<accession>A0A6L2M623</accession>
<gene>
    <name evidence="3" type="ORF">Tci_041396</name>
</gene>
<feature type="domain" description="Reverse transcriptase Ty1/copia-type" evidence="2">
    <location>
        <begin position="184"/>
        <end position="240"/>
    </location>
</feature>
<feature type="compositionally biased region" description="Basic and acidic residues" evidence="1">
    <location>
        <begin position="35"/>
        <end position="47"/>
    </location>
</feature>
<feature type="region of interest" description="Disordered" evidence="1">
    <location>
        <begin position="604"/>
        <end position="629"/>
    </location>
</feature>
<evidence type="ECO:0000259" key="2">
    <source>
        <dbReference type="Pfam" id="PF07727"/>
    </source>
</evidence>
<dbReference type="PANTHER" id="PTHR11439">
    <property type="entry name" value="GAG-POL-RELATED RETROTRANSPOSON"/>
    <property type="match status" value="1"/>
</dbReference>
<dbReference type="InterPro" id="IPR013103">
    <property type="entry name" value="RVT_2"/>
</dbReference>
<dbReference type="SUPFAM" id="SSF56672">
    <property type="entry name" value="DNA/RNA polymerases"/>
    <property type="match status" value="1"/>
</dbReference>
<feature type="compositionally biased region" description="Basic and acidic residues" evidence="1">
    <location>
        <begin position="8"/>
        <end position="22"/>
    </location>
</feature>
<proteinExistence type="predicted"/>
<dbReference type="EMBL" id="BKCJ010005929">
    <property type="protein sequence ID" value="GEU69418.1"/>
    <property type="molecule type" value="Genomic_DNA"/>
</dbReference>
<dbReference type="PANTHER" id="PTHR11439:SF483">
    <property type="entry name" value="PEPTIDE SYNTHASE GLIP-LIKE, PUTATIVE (AFU_ORTHOLOGUE AFUA_3G12920)-RELATED"/>
    <property type="match status" value="1"/>
</dbReference>
<feature type="region of interest" description="Disordered" evidence="1">
    <location>
        <begin position="1"/>
        <end position="48"/>
    </location>
</feature>
<evidence type="ECO:0000313" key="3">
    <source>
        <dbReference type="EMBL" id="GEU69418.1"/>
    </source>
</evidence>
<sequence>NYDGDAAFDGKEPHFDAKKPEFEFNVSPSSSAQLRKQDDKTKKEAKGKIPTVRQISLYSTNTFSAAGPSNVAASPTHGKSSFIDASQLPDDHDMPELEDITYSNDEDDVGAEADFNNLETSITVSPIPTTRVHKDHPVTQIISDLSSATQTRSMTRVAKDQRGLLRCLMKTSILEELLKFKMQKVWILVDLPYGKRAIGTKWVFMNKKDERGIVVRNKARLVAQGHTQEEGIDYEEVFAPEEVYVCQPLGFEDPDHLDKFYKVVKALYGLHQAPRSWYETLANYLLENGFQIGKIDQTLFIKRQKGDILLVQIYIDDIIFGAKNKDLCKSFEKLMKDKFQMSSMGELTFFLGLQVKQKKDEIFISQDKYVAEILRKFGLTEGKSASTPIDTENPLLKDPDGEDVDVHTYRSMISSLMYLTFSRPDIMFAVCACAHFQVTPKASHLHVVNRIFKYLKGKPDLGLWYPKDSPFDLVAYSDSDYAGQAETGKEISNSFMVGSLPKTILLTFIHCMSAKRTSWNEFSSSMASTVICLSLGDLSTHTTKYTSPALTQKVFANIRRVGKGFFRVKTPLFESMLVEQQVDEEGDADENVEEVTAGEGYVTASHGEVPTTDEEPSIPSPTPPTLPPQQRVEHLEFDKVAQDLEITKLKMRVKKLERRNKVRVLKLRRLQRVGTTQRVETFDKTVLDDVSNQGRMIAEMDQDIDVVLEDVKEVADEAKEVADAVKDV</sequence>
<reference evidence="3" key="1">
    <citation type="journal article" date="2019" name="Sci. Rep.">
        <title>Draft genome of Tanacetum cinerariifolium, the natural source of mosquito coil.</title>
        <authorList>
            <person name="Yamashiro T."/>
            <person name="Shiraishi A."/>
            <person name="Satake H."/>
            <person name="Nakayama K."/>
        </authorList>
    </citation>
    <scope>NUCLEOTIDE SEQUENCE</scope>
</reference>
<dbReference type="AlphaFoldDB" id="A0A6L2M623"/>
<dbReference type="Pfam" id="PF07727">
    <property type="entry name" value="RVT_2"/>
    <property type="match status" value="2"/>
</dbReference>
<evidence type="ECO:0000256" key="1">
    <source>
        <dbReference type="SAM" id="MobiDB-lite"/>
    </source>
</evidence>
<feature type="domain" description="Reverse transcriptase Ty1/copia-type" evidence="2">
    <location>
        <begin position="241"/>
        <end position="389"/>
    </location>
</feature>
<feature type="compositionally biased region" description="Pro residues" evidence="1">
    <location>
        <begin position="618"/>
        <end position="627"/>
    </location>
</feature>
<comment type="caution">
    <text evidence="3">The sequence shown here is derived from an EMBL/GenBank/DDBJ whole genome shotgun (WGS) entry which is preliminary data.</text>
</comment>
<dbReference type="InterPro" id="IPR043502">
    <property type="entry name" value="DNA/RNA_pol_sf"/>
</dbReference>
<feature type="non-terminal residue" evidence="3">
    <location>
        <position position="1"/>
    </location>
</feature>